<comment type="caution">
    <text evidence="3">The sequence shown here is derived from an EMBL/GenBank/DDBJ whole genome shotgun (WGS) entry which is preliminary data.</text>
</comment>
<keyword evidence="2" id="KW-1133">Transmembrane helix</keyword>
<feature type="compositionally biased region" description="Basic and acidic residues" evidence="1">
    <location>
        <begin position="82"/>
        <end position="91"/>
    </location>
</feature>
<evidence type="ECO:0000313" key="3">
    <source>
        <dbReference type="EMBL" id="NRF72227.1"/>
    </source>
</evidence>
<keyword evidence="2" id="KW-0812">Transmembrane</keyword>
<organism evidence="3 4">
    <name type="scientific">Pseudaquabacterium terrae</name>
    <dbReference type="NCBI Taxonomy" id="2732868"/>
    <lineage>
        <taxon>Bacteria</taxon>
        <taxon>Pseudomonadati</taxon>
        <taxon>Pseudomonadota</taxon>
        <taxon>Betaproteobacteria</taxon>
        <taxon>Burkholderiales</taxon>
        <taxon>Sphaerotilaceae</taxon>
        <taxon>Pseudaquabacterium</taxon>
    </lineage>
</organism>
<sequence length="297" mass="30710">MLFFLLVVVCLWSLGNVANLLRGDGLRAAGVFDGIGATRATGEPEGENSSGKAAARKAADPASGAASHSAPVEGAKGSDASSDDKRNTAETARVPRDAELLSVLVFLCGCLGASLHALGSLVAFTGLGTFSATWTLWYLAQPLRGAILASGFFWLIQGGLFGGIAANLPVNVVAMMGATFLVGLFSDPAIEKLKEVFQVLFKTETVRGAGDQPKAPSIRKAVYEGGPPVLIKVEGEGFTATDLVKVNGQAATVSQRDATTMTIDRPAPEQKGAQLSIVVTHSGPRGQSSKPFVLTVP</sequence>
<feature type="transmembrane region" description="Helical" evidence="2">
    <location>
        <begin position="136"/>
        <end position="156"/>
    </location>
</feature>
<feature type="compositionally biased region" description="Low complexity" evidence="1">
    <location>
        <begin position="62"/>
        <end position="71"/>
    </location>
</feature>
<dbReference type="EMBL" id="JABRWJ010000020">
    <property type="protein sequence ID" value="NRF72227.1"/>
    <property type="molecule type" value="Genomic_DNA"/>
</dbReference>
<evidence type="ECO:0000313" key="4">
    <source>
        <dbReference type="Proteomes" id="UP000737171"/>
    </source>
</evidence>
<feature type="transmembrane region" description="Helical" evidence="2">
    <location>
        <begin position="168"/>
        <end position="185"/>
    </location>
</feature>
<protein>
    <recommendedName>
        <fullName evidence="5">IPT/TIG domain-containing protein</fullName>
    </recommendedName>
</protein>
<feature type="transmembrane region" description="Helical" evidence="2">
    <location>
        <begin position="100"/>
        <end position="124"/>
    </location>
</feature>
<keyword evidence="4" id="KW-1185">Reference proteome</keyword>
<proteinExistence type="predicted"/>
<gene>
    <name evidence="3" type="ORF">HLB44_35110</name>
</gene>
<reference evidence="3 4" key="1">
    <citation type="submission" date="2020-05" db="EMBL/GenBank/DDBJ databases">
        <title>Aquincola sp. isolate from soil.</title>
        <authorList>
            <person name="Han J."/>
            <person name="Kim D.-U."/>
        </authorList>
    </citation>
    <scope>NUCLEOTIDE SEQUENCE [LARGE SCALE GENOMIC DNA]</scope>
    <source>
        <strain evidence="3 4">S2</strain>
    </source>
</reference>
<keyword evidence="2" id="KW-0472">Membrane</keyword>
<evidence type="ECO:0000256" key="2">
    <source>
        <dbReference type="SAM" id="Phobius"/>
    </source>
</evidence>
<evidence type="ECO:0008006" key="5">
    <source>
        <dbReference type="Google" id="ProtNLM"/>
    </source>
</evidence>
<accession>A0ABX2EU00</accession>
<evidence type="ECO:0000256" key="1">
    <source>
        <dbReference type="SAM" id="MobiDB-lite"/>
    </source>
</evidence>
<dbReference type="Proteomes" id="UP000737171">
    <property type="component" value="Unassembled WGS sequence"/>
</dbReference>
<name>A0ABX2EU00_9BURK</name>
<feature type="region of interest" description="Disordered" evidence="1">
    <location>
        <begin position="62"/>
        <end position="91"/>
    </location>
</feature>
<dbReference type="RefSeq" id="WP_173135061.1">
    <property type="nucleotide sequence ID" value="NZ_JABRWJ010000020.1"/>
</dbReference>